<sequence>MIQIQKSIDIKIQNDIELLLFNGNINLIFNNKLISPLYYEFSQNLSLSKNYLINQKLINYLNQFYQENENIKENKLNAKNWINREIELWLKKICLNNSKEYSRFKILIGGSTLLEADSANSDLDIIIILPINCLINNKINNCNLCKFNLINKQRFCTEHDLIFGENINSFSLFLKNKINYLNKEESNSFNINIIQNGRIPLINLNYKKQKMDILFAIIPFDKIPETINLTNYETKQIINENLNLLNKLINKMIELNNLQYYSSILLLTGYRFTYRTKFYLINSSRRQIFTNLLKAVKLWAKKRQIYSNLFVHEFNLGDKMPVLTSLFPEQNTAHNVNEFTLKIILREMKEAYNKMNNLNYSNLQLNNINLFERINYKLIYKHFLIIECKSKNYLNENPEIKCTKIKSRIRIAMTKWVNEKINEQILKDCLIEYHLLTGFELINIIKNENFFVMKGITESSQMYQSLILIEMETLAEKFILKLNIYLTNKNKIINSIYVEQKDLDKRIEELINKFNNNLNIFEIKQNYQNNQIINNKIKFNEEINILLEGKKEFEKIFNWSELENNEEFKLKEKNDDYIYFYESKEFKFLEENKLIYQKKNEKLEKEQNEEKNRKLKYNNKNKGIIKLNEFINDNNELIF</sequence>
<dbReference type="Gene3D" id="1.10.1410.10">
    <property type="match status" value="1"/>
</dbReference>
<evidence type="ECO:0000256" key="1">
    <source>
        <dbReference type="SAM" id="Coils"/>
    </source>
</evidence>
<dbReference type="SUPFAM" id="SSF81631">
    <property type="entry name" value="PAP/OAS1 substrate-binding domain"/>
    <property type="match status" value="1"/>
</dbReference>
<protein>
    <submittedName>
        <fullName evidence="2">PAP_central domain-containing protein</fullName>
    </submittedName>
</protein>
<dbReference type="OrthoDB" id="6233852at2759"/>
<dbReference type="PANTHER" id="PTHR10682">
    <property type="entry name" value="POLY A POLYMERASE"/>
    <property type="match status" value="1"/>
</dbReference>
<organism evidence="2 3">
    <name type="scientific">Meloidogyne graminicola</name>
    <dbReference type="NCBI Taxonomy" id="189291"/>
    <lineage>
        <taxon>Eukaryota</taxon>
        <taxon>Metazoa</taxon>
        <taxon>Ecdysozoa</taxon>
        <taxon>Nematoda</taxon>
        <taxon>Chromadorea</taxon>
        <taxon>Rhabditida</taxon>
        <taxon>Tylenchina</taxon>
        <taxon>Tylenchomorpha</taxon>
        <taxon>Tylenchoidea</taxon>
        <taxon>Meloidogynidae</taxon>
        <taxon>Meloidogyninae</taxon>
        <taxon>Meloidogyne</taxon>
    </lineage>
</organism>
<accession>A0A8S9Z9N4</accession>
<dbReference type="SUPFAM" id="SSF81301">
    <property type="entry name" value="Nucleotidyltransferase"/>
    <property type="match status" value="1"/>
</dbReference>
<evidence type="ECO:0000313" key="2">
    <source>
        <dbReference type="EMBL" id="KAF7629185.1"/>
    </source>
</evidence>
<dbReference type="Proteomes" id="UP000605970">
    <property type="component" value="Unassembled WGS sequence"/>
</dbReference>
<dbReference type="InterPro" id="IPR043519">
    <property type="entry name" value="NT_sf"/>
</dbReference>
<dbReference type="GO" id="GO:0005634">
    <property type="term" value="C:nucleus"/>
    <property type="evidence" value="ECO:0007669"/>
    <property type="project" value="TreeGrafter"/>
</dbReference>
<dbReference type="AlphaFoldDB" id="A0A8S9Z9N4"/>
<keyword evidence="3" id="KW-1185">Reference proteome</keyword>
<keyword evidence="1" id="KW-0175">Coiled coil</keyword>
<dbReference type="Gene3D" id="3.30.460.10">
    <property type="entry name" value="Beta Polymerase, domain 2"/>
    <property type="match status" value="1"/>
</dbReference>
<feature type="coiled-coil region" evidence="1">
    <location>
        <begin position="586"/>
        <end position="620"/>
    </location>
</feature>
<reference evidence="2" key="1">
    <citation type="journal article" date="2020" name="Ecol. Evol.">
        <title>Genome structure and content of the rice root-knot nematode (Meloidogyne graminicola).</title>
        <authorList>
            <person name="Phan N.T."/>
            <person name="Danchin E.G.J."/>
            <person name="Klopp C."/>
            <person name="Perfus-Barbeoch L."/>
            <person name="Kozlowski D.K."/>
            <person name="Koutsovoulos G.D."/>
            <person name="Lopez-Roques C."/>
            <person name="Bouchez O."/>
            <person name="Zahm M."/>
            <person name="Besnard G."/>
            <person name="Bellafiore S."/>
        </authorList>
    </citation>
    <scope>NUCLEOTIDE SEQUENCE</scope>
    <source>
        <strain evidence="2">VN-18</strain>
    </source>
</reference>
<dbReference type="PANTHER" id="PTHR10682:SF10">
    <property type="entry name" value="POLYNUCLEOTIDE ADENYLYLTRANSFERASE"/>
    <property type="match status" value="1"/>
</dbReference>
<name>A0A8S9Z9N4_9BILA</name>
<dbReference type="GO" id="GO:1990817">
    <property type="term" value="F:poly(A) RNA polymerase activity"/>
    <property type="evidence" value="ECO:0007669"/>
    <property type="project" value="TreeGrafter"/>
</dbReference>
<dbReference type="EMBL" id="JABEBT010000147">
    <property type="protein sequence ID" value="KAF7629185.1"/>
    <property type="molecule type" value="Genomic_DNA"/>
</dbReference>
<proteinExistence type="predicted"/>
<gene>
    <name evidence="2" type="ORF">Mgra_00009295</name>
</gene>
<comment type="caution">
    <text evidence="2">The sequence shown here is derived from an EMBL/GenBank/DDBJ whole genome shotgun (WGS) entry which is preliminary data.</text>
</comment>
<evidence type="ECO:0000313" key="3">
    <source>
        <dbReference type="Proteomes" id="UP000605970"/>
    </source>
</evidence>